<keyword evidence="2" id="KW-1185">Reference proteome</keyword>
<dbReference type="Gene3D" id="3.30.420.40">
    <property type="match status" value="2"/>
</dbReference>
<dbReference type="Pfam" id="PF03702">
    <property type="entry name" value="AnmK"/>
    <property type="match status" value="1"/>
</dbReference>
<dbReference type="AlphaFoldDB" id="A0A095STM7"/>
<reference evidence="1 2" key="1">
    <citation type="submission" date="2014-09" db="EMBL/GenBank/DDBJ databases">
        <title>Whole Genome Shotgun of Flavobacterium aquatile LMG 4008.</title>
        <authorList>
            <person name="Gale A.N."/>
            <person name="Pipes S.E."/>
            <person name="Newman J.D."/>
        </authorList>
    </citation>
    <scope>NUCLEOTIDE SEQUENCE [LARGE SCALE GENOMIC DNA]</scope>
    <source>
        <strain evidence="1 2">LMG 4008</strain>
    </source>
</reference>
<dbReference type="EMBL" id="JRHH01000003">
    <property type="protein sequence ID" value="KGD68006.1"/>
    <property type="molecule type" value="Genomic_DNA"/>
</dbReference>
<protein>
    <submittedName>
        <fullName evidence="1">Anhydro-N-acetylmuramic acid kinase</fullName>
    </submittedName>
</protein>
<dbReference type="STRING" id="1453498.LG45_06830"/>
<organism evidence="1 2">
    <name type="scientific">Flavobacterium aquatile LMG 4008 = ATCC 11947</name>
    <dbReference type="NCBI Taxonomy" id="1453498"/>
    <lineage>
        <taxon>Bacteria</taxon>
        <taxon>Pseudomonadati</taxon>
        <taxon>Bacteroidota</taxon>
        <taxon>Flavobacteriia</taxon>
        <taxon>Flavobacteriales</taxon>
        <taxon>Flavobacteriaceae</taxon>
        <taxon>Flavobacterium</taxon>
    </lineage>
</organism>
<dbReference type="GO" id="GO:0005524">
    <property type="term" value="F:ATP binding"/>
    <property type="evidence" value="ECO:0007669"/>
    <property type="project" value="InterPro"/>
</dbReference>
<proteinExistence type="predicted"/>
<dbReference type="RefSeq" id="WP_035125594.1">
    <property type="nucleotide sequence ID" value="NZ_JRHH01000003.1"/>
</dbReference>
<dbReference type="eggNOG" id="COG2377">
    <property type="taxonomic scope" value="Bacteria"/>
</dbReference>
<dbReference type="NCBIfam" id="NF007144">
    <property type="entry name" value="PRK09585.2-3"/>
    <property type="match status" value="1"/>
</dbReference>
<sequence>MFKETYNVIGVMSGTSLDGIDLAHINFAIKNGKWSYEIHESETVSYSNDWLNKLKVAVDFSSEELTELNEDYTELLGKIILSFIEKYSISNLDAVSSHGHTILHQPQNGFTLQIGNLPKIAEIVGENVVCDFRVQDVKFGGQGAPLVPIGDRILFSDYDYCLNLGGFSNISFESNNKRIAFDISPVNTVLNFYSNKLGLDYDDKGKISKSGKINLELLNELNALDYYKKSFPKSLGFEFVKEIVLPLIENYSIAIEDKMHTFTEHIAYQTSLALPIKSGKLLITGGGAYNDFLIERMQFNLPNIQIIIPDNKTLEFKEALIFALLGVLKLRNEVNVLSSVTGAEQDHSTGIIFIP</sequence>
<comment type="caution">
    <text evidence="1">The sequence shown here is derived from an EMBL/GenBank/DDBJ whole genome shotgun (WGS) entry which is preliminary data.</text>
</comment>
<dbReference type="OrthoDB" id="9763949at2"/>
<name>A0A095STM7_9FLAO</name>
<dbReference type="SUPFAM" id="SSF53067">
    <property type="entry name" value="Actin-like ATPase domain"/>
    <property type="match status" value="1"/>
</dbReference>
<dbReference type="GO" id="GO:0016773">
    <property type="term" value="F:phosphotransferase activity, alcohol group as acceptor"/>
    <property type="evidence" value="ECO:0007669"/>
    <property type="project" value="InterPro"/>
</dbReference>
<evidence type="ECO:0000313" key="1">
    <source>
        <dbReference type="EMBL" id="KGD68006.1"/>
    </source>
</evidence>
<dbReference type="Proteomes" id="UP000029554">
    <property type="component" value="Unassembled WGS sequence"/>
</dbReference>
<dbReference type="GO" id="GO:0009254">
    <property type="term" value="P:peptidoglycan turnover"/>
    <property type="evidence" value="ECO:0007669"/>
    <property type="project" value="InterPro"/>
</dbReference>
<accession>A0A095STM7</accession>
<dbReference type="InterPro" id="IPR005338">
    <property type="entry name" value="Anhydro_N_Ac-Mur_kinase"/>
</dbReference>
<evidence type="ECO:0000313" key="2">
    <source>
        <dbReference type="Proteomes" id="UP000029554"/>
    </source>
</evidence>
<dbReference type="InterPro" id="IPR043129">
    <property type="entry name" value="ATPase_NBD"/>
</dbReference>
<dbReference type="GO" id="GO:0006040">
    <property type="term" value="P:amino sugar metabolic process"/>
    <property type="evidence" value="ECO:0007669"/>
    <property type="project" value="InterPro"/>
</dbReference>
<keyword evidence="1" id="KW-0418">Kinase</keyword>
<keyword evidence="1" id="KW-0808">Transferase</keyword>
<gene>
    <name evidence="1" type="ORF">LG45_06830</name>
</gene>
<dbReference type="GO" id="GO:0016301">
    <property type="term" value="F:kinase activity"/>
    <property type="evidence" value="ECO:0007669"/>
    <property type="project" value="UniProtKB-KW"/>
</dbReference>
<dbReference type="PANTHER" id="PTHR30605">
    <property type="entry name" value="ANHYDRO-N-ACETYLMURAMIC ACID KINASE"/>
    <property type="match status" value="1"/>
</dbReference>
<dbReference type="PANTHER" id="PTHR30605:SF0">
    <property type="entry name" value="ANHYDRO-N-ACETYLMURAMIC ACID KINASE"/>
    <property type="match status" value="1"/>
</dbReference>